<proteinExistence type="predicted"/>
<reference evidence="1" key="1">
    <citation type="submission" date="2023-10" db="EMBL/GenBank/DDBJ databases">
        <title>Whole genome sequencing of actinobacterial strain Amycolatopsis sp. (BCA-696) identifies the underlying plant growth-promoting genes.</title>
        <authorList>
            <person name="Gandham P."/>
            <person name="Vadla N."/>
            <person name="Saji A."/>
            <person name="Srinivas V."/>
            <person name="Ruperao P."/>
            <person name="Selvanayagam S."/>
            <person name="Saxena R.K."/>
            <person name="Rathore A."/>
            <person name="Gopalakrishnan S."/>
            <person name="Thakur V."/>
        </authorList>
    </citation>
    <scope>NUCLEOTIDE SEQUENCE</scope>
    <source>
        <strain evidence="1">BCA-696</strain>
    </source>
</reference>
<gene>
    <name evidence="1" type="ORF">LCL61_35780</name>
</gene>
<protein>
    <submittedName>
        <fullName evidence="1">Uncharacterized protein</fullName>
    </submittedName>
</protein>
<evidence type="ECO:0000313" key="2">
    <source>
        <dbReference type="Proteomes" id="UP001456344"/>
    </source>
</evidence>
<organism evidence="1 2">
    <name type="scientific">Amycolatopsis coloradensis</name>
    <dbReference type="NCBI Taxonomy" id="76021"/>
    <lineage>
        <taxon>Bacteria</taxon>
        <taxon>Bacillati</taxon>
        <taxon>Actinomycetota</taxon>
        <taxon>Actinomycetes</taxon>
        <taxon>Pseudonocardiales</taxon>
        <taxon>Pseudonocardiaceae</taxon>
        <taxon>Amycolatopsis</taxon>
    </lineage>
</organism>
<accession>A0ACD5BND7</accession>
<evidence type="ECO:0000313" key="1">
    <source>
        <dbReference type="EMBL" id="WYW20923.1"/>
    </source>
</evidence>
<dbReference type="Proteomes" id="UP001456344">
    <property type="component" value="Chromosome"/>
</dbReference>
<sequence>MPQEEPLFGETVREEHSAPWGPPSPSLTAKADRIVLIDEGGLVP</sequence>
<name>A0ACD5BND7_9PSEU</name>
<keyword evidence="2" id="KW-1185">Reference proteome</keyword>
<dbReference type="EMBL" id="CP150484">
    <property type="protein sequence ID" value="WYW20923.1"/>
    <property type="molecule type" value="Genomic_DNA"/>
</dbReference>